<dbReference type="PANTHER" id="PTHR30532:SF1">
    <property type="entry name" value="IRON(3+)-HYDROXAMATE-BINDING PROTEIN FHUD"/>
    <property type="match status" value="1"/>
</dbReference>
<dbReference type="PROSITE" id="PS50983">
    <property type="entry name" value="FE_B12_PBP"/>
    <property type="match status" value="1"/>
</dbReference>
<comment type="caution">
    <text evidence="7">The sequence shown here is derived from an EMBL/GenBank/DDBJ whole genome shotgun (WGS) entry which is preliminary data.</text>
</comment>
<feature type="domain" description="Fe/B12 periplasmic-binding" evidence="6">
    <location>
        <begin position="60"/>
        <end position="324"/>
    </location>
</feature>
<keyword evidence="3" id="KW-0813">Transport</keyword>
<dbReference type="EMBL" id="JBHUEH010000014">
    <property type="protein sequence ID" value="MFD1886276.1"/>
    <property type="molecule type" value="Genomic_DNA"/>
</dbReference>
<protein>
    <submittedName>
        <fullName evidence="7">ABC transporter substrate-binding protein</fullName>
    </submittedName>
</protein>
<evidence type="ECO:0000256" key="4">
    <source>
        <dbReference type="ARBA" id="ARBA00022729"/>
    </source>
</evidence>
<dbReference type="InterPro" id="IPR051313">
    <property type="entry name" value="Bact_iron-sidero_bind"/>
</dbReference>
<evidence type="ECO:0000313" key="7">
    <source>
        <dbReference type="EMBL" id="MFD1886276.1"/>
    </source>
</evidence>
<evidence type="ECO:0000256" key="3">
    <source>
        <dbReference type="ARBA" id="ARBA00022448"/>
    </source>
</evidence>
<comment type="similarity">
    <text evidence="2">Belongs to the bacterial solute-binding protein 8 family.</text>
</comment>
<name>A0ABW4RJ78_9BACL</name>
<accession>A0ABW4RJ78</accession>
<evidence type="ECO:0000256" key="2">
    <source>
        <dbReference type="ARBA" id="ARBA00008814"/>
    </source>
</evidence>
<proteinExistence type="inferred from homology"/>
<evidence type="ECO:0000259" key="6">
    <source>
        <dbReference type="PROSITE" id="PS50983"/>
    </source>
</evidence>
<feature type="signal peptide" evidence="5">
    <location>
        <begin position="1"/>
        <end position="24"/>
    </location>
</feature>
<organism evidence="7 8">
    <name type="scientific">Paenibacillus wenxiniae</name>
    <dbReference type="NCBI Taxonomy" id="1636843"/>
    <lineage>
        <taxon>Bacteria</taxon>
        <taxon>Bacillati</taxon>
        <taxon>Bacillota</taxon>
        <taxon>Bacilli</taxon>
        <taxon>Bacillales</taxon>
        <taxon>Paenibacillaceae</taxon>
        <taxon>Paenibacillus</taxon>
    </lineage>
</organism>
<evidence type="ECO:0000256" key="1">
    <source>
        <dbReference type="ARBA" id="ARBA00004196"/>
    </source>
</evidence>
<comment type="subcellular location">
    <subcellularLocation>
        <location evidence="1">Cell envelope</location>
    </subcellularLocation>
</comment>
<reference evidence="8" key="1">
    <citation type="journal article" date="2019" name="Int. J. Syst. Evol. Microbiol.">
        <title>The Global Catalogue of Microorganisms (GCM) 10K type strain sequencing project: providing services to taxonomists for standard genome sequencing and annotation.</title>
        <authorList>
            <consortium name="The Broad Institute Genomics Platform"/>
            <consortium name="The Broad Institute Genome Sequencing Center for Infectious Disease"/>
            <person name="Wu L."/>
            <person name="Ma J."/>
        </authorList>
    </citation>
    <scope>NUCLEOTIDE SEQUENCE [LARGE SCALE GENOMIC DNA]</scope>
    <source>
        <strain evidence="8">CCUG 54950</strain>
    </source>
</reference>
<dbReference type="RefSeq" id="WP_347323383.1">
    <property type="nucleotide sequence ID" value="NZ_JBCGUH010000001.1"/>
</dbReference>
<evidence type="ECO:0000256" key="5">
    <source>
        <dbReference type="SAM" id="SignalP"/>
    </source>
</evidence>
<keyword evidence="4 5" id="KW-0732">Signal</keyword>
<dbReference type="Gene3D" id="3.40.50.1980">
    <property type="entry name" value="Nitrogenase molybdenum iron protein domain"/>
    <property type="match status" value="2"/>
</dbReference>
<dbReference type="InterPro" id="IPR002491">
    <property type="entry name" value="ABC_transptr_periplasmic_BD"/>
</dbReference>
<sequence length="325" mass="34800">MKYSALAKAGLGLALLLVFLTACGQPKETRADIFNPNGIKVMPVRDSFGQMVNVPISPKRIAVTDQLAMDYLNALDANVSLAAKPAGGSYVFPPYTNQEQRDSLTLIETSNGSLDPSALAGQKPDLIFTDSSDRTAYDALSKIAPTVYIDPTLDWRSELYMYSTFLDRDTIARQYMNAYQKDSNSAKSTIAAANPGTTAAVMMKGNTLQVYGSSQQGTGAVLYQDLALKAPESIPAGAASTTITMAQLQQMNPDTLFIATSEKEDTVAALSKRMESSADSAAWSGLKAVQNGHVYIVDPGFFNDTPLAKSYVIQTIADKLSGQTS</sequence>
<dbReference type="PANTHER" id="PTHR30532">
    <property type="entry name" value="IRON III DICITRATE-BINDING PERIPLASMIC PROTEIN"/>
    <property type="match status" value="1"/>
</dbReference>
<gene>
    <name evidence="7" type="ORF">ACFSC9_12155</name>
</gene>
<dbReference type="SUPFAM" id="SSF53807">
    <property type="entry name" value="Helical backbone' metal receptor"/>
    <property type="match status" value="1"/>
</dbReference>
<evidence type="ECO:0000313" key="8">
    <source>
        <dbReference type="Proteomes" id="UP001597233"/>
    </source>
</evidence>
<feature type="chain" id="PRO_5047148158" evidence="5">
    <location>
        <begin position="25"/>
        <end position="325"/>
    </location>
</feature>
<dbReference type="Proteomes" id="UP001597233">
    <property type="component" value="Unassembled WGS sequence"/>
</dbReference>
<dbReference type="Pfam" id="PF01497">
    <property type="entry name" value="Peripla_BP_2"/>
    <property type="match status" value="1"/>
</dbReference>
<dbReference type="PROSITE" id="PS51257">
    <property type="entry name" value="PROKAR_LIPOPROTEIN"/>
    <property type="match status" value="1"/>
</dbReference>
<keyword evidence="8" id="KW-1185">Reference proteome</keyword>